<reference evidence="2" key="2">
    <citation type="submission" date="2022-08" db="UniProtKB">
        <authorList>
            <consortium name="EnsemblMetazoa"/>
        </authorList>
    </citation>
    <scope>IDENTIFICATION</scope>
    <source>
        <strain evidence="2">STECLA/ALBI9_A</strain>
    </source>
</reference>
<proteinExistence type="predicted"/>
<keyword evidence="3" id="KW-1185">Reference proteome</keyword>
<name>A0A182FZG8_ANOAL</name>
<dbReference type="Proteomes" id="UP000069272">
    <property type="component" value="Chromosome 3R"/>
</dbReference>
<evidence type="ECO:0000256" key="1">
    <source>
        <dbReference type="SAM" id="MobiDB-lite"/>
    </source>
</evidence>
<evidence type="ECO:0000313" key="2">
    <source>
        <dbReference type="EnsemblMetazoa" id="AALB014983-PA"/>
    </source>
</evidence>
<feature type="region of interest" description="Disordered" evidence="1">
    <location>
        <begin position="65"/>
        <end position="88"/>
    </location>
</feature>
<sequence>MDAGRKVNLSRGARPSNEGAATRNPGYPRSPGGCPPSPPPSSVSLSHFLSLYSALSLCLYYRNPVASRNPDRSDRTLRRSHRPGELRR</sequence>
<feature type="compositionally biased region" description="Basic and acidic residues" evidence="1">
    <location>
        <begin position="69"/>
        <end position="88"/>
    </location>
</feature>
<dbReference type="VEuPathDB" id="VectorBase:AALB014983"/>
<organism evidence="2 3">
    <name type="scientific">Anopheles albimanus</name>
    <name type="common">New world malaria mosquito</name>
    <dbReference type="NCBI Taxonomy" id="7167"/>
    <lineage>
        <taxon>Eukaryota</taxon>
        <taxon>Metazoa</taxon>
        <taxon>Ecdysozoa</taxon>
        <taxon>Arthropoda</taxon>
        <taxon>Hexapoda</taxon>
        <taxon>Insecta</taxon>
        <taxon>Pterygota</taxon>
        <taxon>Neoptera</taxon>
        <taxon>Endopterygota</taxon>
        <taxon>Diptera</taxon>
        <taxon>Nematocera</taxon>
        <taxon>Culicoidea</taxon>
        <taxon>Culicidae</taxon>
        <taxon>Anophelinae</taxon>
        <taxon>Anopheles</taxon>
    </lineage>
</organism>
<dbReference type="EnsemblMetazoa" id="AALB014983-RA">
    <property type="protein sequence ID" value="AALB014983-PA"/>
    <property type="gene ID" value="AALB014983"/>
</dbReference>
<reference evidence="2 3" key="1">
    <citation type="journal article" date="2017" name="G3 (Bethesda)">
        <title>The Physical Genome Mapping of Anopheles albimanus Corrected Scaffold Misassemblies and Identified Interarm Rearrangements in Genus Anopheles.</title>
        <authorList>
            <person name="Artemov G.N."/>
            <person name="Peery A.N."/>
            <person name="Jiang X."/>
            <person name="Tu Z."/>
            <person name="Stegniy V.N."/>
            <person name="Sharakhova M.V."/>
            <person name="Sharakhov I.V."/>
        </authorList>
    </citation>
    <scope>NUCLEOTIDE SEQUENCE [LARGE SCALE GENOMIC DNA]</scope>
    <source>
        <strain evidence="2 3">ALBI9_A</strain>
    </source>
</reference>
<accession>A0A182FZG8</accession>
<feature type="region of interest" description="Disordered" evidence="1">
    <location>
        <begin position="1"/>
        <end position="43"/>
    </location>
</feature>
<protein>
    <submittedName>
        <fullName evidence="2">Uncharacterized protein</fullName>
    </submittedName>
</protein>
<dbReference type="AlphaFoldDB" id="A0A182FZG8"/>
<evidence type="ECO:0000313" key="3">
    <source>
        <dbReference type="Proteomes" id="UP000069272"/>
    </source>
</evidence>